<accession>A0AAD4Q7Y0</accession>
<dbReference type="Gene3D" id="4.10.60.10">
    <property type="entry name" value="Zinc finger, CCHC-type"/>
    <property type="match status" value="1"/>
</dbReference>
<dbReference type="GO" id="GO:0006397">
    <property type="term" value="P:mRNA processing"/>
    <property type="evidence" value="ECO:0007669"/>
    <property type="project" value="UniProtKB-KW"/>
</dbReference>
<dbReference type="EMBL" id="JAKELL010000161">
    <property type="protein sequence ID" value="KAH8979622.1"/>
    <property type="molecule type" value="Genomic_DNA"/>
</dbReference>
<dbReference type="GO" id="GO:0006508">
    <property type="term" value="P:proteolysis"/>
    <property type="evidence" value="ECO:0007669"/>
    <property type="project" value="InterPro"/>
</dbReference>
<dbReference type="GO" id="GO:0003676">
    <property type="term" value="F:nucleic acid binding"/>
    <property type="evidence" value="ECO:0007669"/>
    <property type="project" value="InterPro"/>
</dbReference>
<keyword evidence="2" id="KW-0862">Zinc</keyword>
<dbReference type="InterPro" id="IPR001969">
    <property type="entry name" value="Aspartic_peptidase_AS"/>
</dbReference>
<evidence type="ECO:0000259" key="4">
    <source>
        <dbReference type="PROSITE" id="PS50158"/>
    </source>
</evidence>
<dbReference type="Proteomes" id="UP001201163">
    <property type="component" value="Unassembled WGS sequence"/>
</dbReference>
<dbReference type="GO" id="GO:0004190">
    <property type="term" value="F:aspartic-type endopeptidase activity"/>
    <property type="evidence" value="ECO:0007669"/>
    <property type="project" value="InterPro"/>
</dbReference>
<evidence type="ECO:0000313" key="6">
    <source>
        <dbReference type="Proteomes" id="UP001201163"/>
    </source>
</evidence>
<evidence type="ECO:0000256" key="2">
    <source>
        <dbReference type="PROSITE-ProRule" id="PRU00047"/>
    </source>
</evidence>
<protein>
    <recommendedName>
        <fullName evidence="4">CCHC-type domain-containing protein</fullName>
    </recommendedName>
</protein>
<feature type="domain" description="CCHC-type" evidence="4">
    <location>
        <begin position="32"/>
        <end position="48"/>
    </location>
</feature>
<proteinExistence type="predicted"/>
<evidence type="ECO:0000313" key="5">
    <source>
        <dbReference type="EMBL" id="KAH8979622.1"/>
    </source>
</evidence>
<keyword evidence="2" id="KW-0863">Zinc-finger</keyword>
<keyword evidence="1" id="KW-0507">mRNA processing</keyword>
<dbReference type="PROSITE" id="PS00141">
    <property type="entry name" value="ASP_PROTEASE"/>
    <property type="match status" value="1"/>
</dbReference>
<comment type="caution">
    <text evidence="5">The sequence shown here is derived from an EMBL/GenBank/DDBJ whole genome shotgun (WGS) entry which is preliminary data.</text>
</comment>
<evidence type="ECO:0000256" key="1">
    <source>
        <dbReference type="ARBA" id="ARBA00022664"/>
    </source>
</evidence>
<dbReference type="InterPro" id="IPR001878">
    <property type="entry name" value="Znf_CCHC"/>
</dbReference>
<dbReference type="PROSITE" id="PS50158">
    <property type="entry name" value="ZF_CCHC"/>
    <property type="match status" value="1"/>
</dbReference>
<sequence length="168" mass="18633">MDVDNIQTTSGKPAWQTKRTPEEKARCQKEGRCFRCMVQGHLSMNCPKKRTLPNVQKVNNVETQTSKTEETPKVEKSPENIDLHSVVLNLDSAAHQELILAPLLDTAGDDADFSINTIQSISDQLITILADVLGTNQQLRLLLDTGASRNFIDCGAARLLTICKPEFK</sequence>
<keyword evidence="6" id="KW-1185">Reference proteome</keyword>
<keyword evidence="2" id="KW-0479">Metal-binding</keyword>
<evidence type="ECO:0000256" key="3">
    <source>
        <dbReference type="SAM" id="MobiDB-lite"/>
    </source>
</evidence>
<dbReference type="GO" id="GO:0008270">
    <property type="term" value="F:zinc ion binding"/>
    <property type="evidence" value="ECO:0007669"/>
    <property type="project" value="UniProtKB-KW"/>
</dbReference>
<dbReference type="SUPFAM" id="SSF57756">
    <property type="entry name" value="Retrovirus zinc finger-like domains"/>
    <property type="match status" value="1"/>
</dbReference>
<feature type="region of interest" description="Disordered" evidence="3">
    <location>
        <begin position="1"/>
        <end position="23"/>
    </location>
</feature>
<organism evidence="5 6">
    <name type="scientific">Lactarius akahatsu</name>
    <dbReference type="NCBI Taxonomy" id="416441"/>
    <lineage>
        <taxon>Eukaryota</taxon>
        <taxon>Fungi</taxon>
        <taxon>Dikarya</taxon>
        <taxon>Basidiomycota</taxon>
        <taxon>Agaricomycotina</taxon>
        <taxon>Agaricomycetes</taxon>
        <taxon>Russulales</taxon>
        <taxon>Russulaceae</taxon>
        <taxon>Lactarius</taxon>
    </lineage>
</organism>
<gene>
    <name evidence="5" type="ORF">EDB92DRAFT_1820898</name>
</gene>
<dbReference type="InterPro" id="IPR036875">
    <property type="entry name" value="Znf_CCHC_sf"/>
</dbReference>
<reference evidence="5" key="1">
    <citation type="submission" date="2022-01" db="EMBL/GenBank/DDBJ databases">
        <title>Comparative genomics reveals a dynamic genome evolution in the ectomycorrhizal milk-cap (Lactarius) mushrooms.</title>
        <authorList>
            <consortium name="DOE Joint Genome Institute"/>
            <person name="Lebreton A."/>
            <person name="Tang N."/>
            <person name="Kuo A."/>
            <person name="LaButti K."/>
            <person name="Drula E."/>
            <person name="Barry K."/>
            <person name="Clum A."/>
            <person name="Lipzen A."/>
            <person name="Mousain D."/>
            <person name="Ng V."/>
            <person name="Wang R."/>
            <person name="Wang X."/>
            <person name="Dai Y."/>
            <person name="Henrissat B."/>
            <person name="Grigoriev I.V."/>
            <person name="Guerin-Laguette A."/>
            <person name="Yu F."/>
            <person name="Martin F.M."/>
        </authorList>
    </citation>
    <scope>NUCLEOTIDE SEQUENCE</scope>
    <source>
        <strain evidence="5">QP</strain>
    </source>
</reference>
<dbReference type="AlphaFoldDB" id="A0AAD4Q7Y0"/>
<feature type="compositionally biased region" description="Polar residues" evidence="3">
    <location>
        <begin position="1"/>
        <end position="11"/>
    </location>
</feature>
<name>A0AAD4Q7Y0_9AGAM</name>